<dbReference type="GO" id="GO:0046872">
    <property type="term" value="F:metal ion binding"/>
    <property type="evidence" value="ECO:0007669"/>
    <property type="project" value="UniProtKB-KW"/>
</dbReference>
<evidence type="ECO:0000256" key="5">
    <source>
        <dbReference type="ARBA" id="ARBA00023239"/>
    </source>
</evidence>
<accession>A0A6J6FQI0</accession>
<dbReference type="InterPro" id="IPR000581">
    <property type="entry name" value="ILV_EDD_N"/>
</dbReference>
<comment type="similarity">
    <text evidence="1">Belongs to the IlvD/Edd family.</text>
</comment>
<dbReference type="InterPro" id="IPR042096">
    <property type="entry name" value="Dihydro-acid_dehy_C"/>
</dbReference>
<dbReference type="InterPro" id="IPR056740">
    <property type="entry name" value="ILV_EDD_C"/>
</dbReference>
<dbReference type="GO" id="GO:0016836">
    <property type="term" value="F:hydro-lyase activity"/>
    <property type="evidence" value="ECO:0007669"/>
    <property type="project" value="UniProtKB-ARBA"/>
</dbReference>
<dbReference type="InterPro" id="IPR020558">
    <property type="entry name" value="DiOHA_6PGluconate_deHydtase_CS"/>
</dbReference>
<keyword evidence="2" id="KW-0479">Metal-binding</keyword>
<dbReference type="NCBIfam" id="NF009560">
    <property type="entry name" value="PRK13017.1"/>
    <property type="match status" value="1"/>
</dbReference>
<proteinExistence type="inferred from homology"/>
<dbReference type="FunFam" id="3.50.30.80:FF:000001">
    <property type="entry name" value="Dihydroxy-acid dehydratase"/>
    <property type="match status" value="1"/>
</dbReference>
<dbReference type="Pfam" id="PF24877">
    <property type="entry name" value="ILV_EDD_C"/>
    <property type="match status" value="1"/>
</dbReference>
<dbReference type="EMBL" id="CAEZUA010000025">
    <property type="protein sequence ID" value="CAB4586778.1"/>
    <property type="molecule type" value="Genomic_DNA"/>
</dbReference>
<evidence type="ECO:0000259" key="6">
    <source>
        <dbReference type="Pfam" id="PF00920"/>
    </source>
</evidence>
<feature type="domain" description="Dihydroxy-acid/6-phosphogluconate dehydratase C-terminal" evidence="7">
    <location>
        <begin position="354"/>
        <end position="550"/>
    </location>
</feature>
<protein>
    <submittedName>
        <fullName evidence="8">Unannotated protein</fullName>
    </submittedName>
</protein>
<dbReference type="Gene3D" id="3.50.30.80">
    <property type="entry name" value="IlvD/EDD C-terminal domain-like"/>
    <property type="match status" value="1"/>
</dbReference>
<keyword evidence="5" id="KW-0456">Lyase</keyword>
<dbReference type="Pfam" id="PF00920">
    <property type="entry name" value="ILVD_EDD_N"/>
    <property type="match status" value="1"/>
</dbReference>
<evidence type="ECO:0000256" key="2">
    <source>
        <dbReference type="ARBA" id="ARBA00022723"/>
    </source>
</evidence>
<reference evidence="8" key="1">
    <citation type="submission" date="2020-05" db="EMBL/GenBank/DDBJ databases">
        <authorList>
            <person name="Chiriac C."/>
            <person name="Salcher M."/>
            <person name="Ghai R."/>
            <person name="Kavagutti S V."/>
        </authorList>
    </citation>
    <scope>NUCLEOTIDE SEQUENCE</scope>
</reference>
<dbReference type="SUPFAM" id="SSF143975">
    <property type="entry name" value="IlvD/EDD N-terminal domain-like"/>
    <property type="match status" value="1"/>
</dbReference>
<gene>
    <name evidence="8" type="ORF">UFOPK1773_00549</name>
</gene>
<evidence type="ECO:0000256" key="3">
    <source>
        <dbReference type="ARBA" id="ARBA00023004"/>
    </source>
</evidence>
<keyword evidence="3" id="KW-0408">Iron</keyword>
<keyword evidence="4" id="KW-0411">Iron-sulfur</keyword>
<evidence type="ECO:0000259" key="7">
    <source>
        <dbReference type="Pfam" id="PF24877"/>
    </source>
</evidence>
<dbReference type="GO" id="GO:0051536">
    <property type="term" value="F:iron-sulfur cluster binding"/>
    <property type="evidence" value="ECO:0007669"/>
    <property type="project" value="UniProtKB-KW"/>
</dbReference>
<dbReference type="PROSITE" id="PS00886">
    <property type="entry name" value="ILVD_EDD_1"/>
    <property type="match status" value="1"/>
</dbReference>
<name>A0A6J6FQI0_9ZZZZ</name>
<organism evidence="8">
    <name type="scientific">freshwater metagenome</name>
    <dbReference type="NCBI Taxonomy" id="449393"/>
    <lineage>
        <taxon>unclassified sequences</taxon>
        <taxon>metagenomes</taxon>
        <taxon>ecological metagenomes</taxon>
    </lineage>
</organism>
<dbReference type="AlphaFoldDB" id="A0A6J6FQI0"/>
<evidence type="ECO:0000256" key="1">
    <source>
        <dbReference type="ARBA" id="ARBA00006486"/>
    </source>
</evidence>
<feature type="domain" description="Dihydroxy-acid/6-phosphogluconate dehydratase N-terminal" evidence="6">
    <location>
        <begin position="33"/>
        <end position="340"/>
    </location>
</feature>
<dbReference type="NCBIfam" id="NF004784">
    <property type="entry name" value="PRK06131.1"/>
    <property type="match status" value="1"/>
</dbReference>
<dbReference type="PANTHER" id="PTHR43183">
    <property type="entry name" value="HYPOTHETICAL DIHYDROXYACID DEHYDRATASE (EUROFUNG)-RELATED"/>
    <property type="match status" value="1"/>
</dbReference>
<dbReference type="InterPro" id="IPR037237">
    <property type="entry name" value="IlvD/EDD_N"/>
</dbReference>
<evidence type="ECO:0000313" key="8">
    <source>
        <dbReference type="EMBL" id="CAB4586778.1"/>
    </source>
</evidence>
<sequence length="568" mass="60452">MRSSSWYGGEDRDSYIHRAWMRRGNPDSAFDGRPQIALVNTASDLAPCNSHLTEVAQSVKNGVWEAGGVPLHLPMISIGETLVRPTSMLWRNMVAMATEELIRANPIDGVVLLGGCDKTIPALLMGAASVNLPAVVISGGPMLTGTFEGSPLGCGTDVWKRSEEMRAGLLSKAKFLSSESAMIRSKGHCNTMGTASTMSFMAEALGMTAPGITGIPAPDSRLLAASHDTGRLIVDMVKADRKPSDVMTKASFINAIITLAGIGGSTNAVVHLLAIAGRLGVDLTLDDFDKYGAHIPLLVNLQPAGTYLMEDLHRAGGLHAVLRELKNHLEPSAITVTGKPFIQPLDEAEIFDKDVIRSAKEPLQKNAGIAILRGNLAPHGAVIKPAAASAHLLTHKGPAVVFDSVEDFHARINDPDLDVDENSVLILRGCGPKGYPGMPEVANMIMPEKVLAKGVTDMVRICDGRMSGTAYGTVILHVAPEAAHGGPLGLIQNGDIIILDVPNRSINIDISEQELAQRKPSAAMTAAFAKPQRGWERIYVEHVMQADNGADLDLLRGSSSSEVTRESH</sequence>
<dbReference type="InterPro" id="IPR052352">
    <property type="entry name" value="Sugar_Degrad_Dehydratases"/>
</dbReference>
<dbReference type="PANTHER" id="PTHR43183:SF1">
    <property type="entry name" value="HYPOTHETICAL DIHYDROXY-ACID DEHYDRATASE (EUROFUNG)-RELATED"/>
    <property type="match status" value="1"/>
</dbReference>
<evidence type="ECO:0000256" key="4">
    <source>
        <dbReference type="ARBA" id="ARBA00023014"/>
    </source>
</evidence>
<dbReference type="SUPFAM" id="SSF52016">
    <property type="entry name" value="LeuD/IlvD-like"/>
    <property type="match status" value="1"/>
</dbReference>